<evidence type="ECO:0000313" key="3">
    <source>
        <dbReference type="EMBL" id="CAK9860536.1"/>
    </source>
</evidence>
<dbReference type="InterPro" id="IPR020471">
    <property type="entry name" value="AKR"/>
</dbReference>
<keyword evidence="1" id="KW-0560">Oxidoreductase</keyword>
<dbReference type="SUPFAM" id="SSF51430">
    <property type="entry name" value="NAD(P)-linked oxidoreductase"/>
    <property type="match status" value="1"/>
</dbReference>
<dbReference type="InterPro" id="IPR023210">
    <property type="entry name" value="NADP_OxRdtase_dom"/>
</dbReference>
<name>A0ABP1ADA8_9BRYO</name>
<dbReference type="Gene3D" id="3.20.20.100">
    <property type="entry name" value="NADP-dependent oxidoreductase domain"/>
    <property type="match status" value="1"/>
</dbReference>
<feature type="domain" description="NADP-dependent oxidoreductase" evidence="2">
    <location>
        <begin position="25"/>
        <end position="314"/>
    </location>
</feature>
<dbReference type="CDD" id="cd19145">
    <property type="entry name" value="AKR_AKR13D1"/>
    <property type="match status" value="1"/>
</dbReference>
<dbReference type="PRINTS" id="PR00069">
    <property type="entry name" value="ALDKETRDTASE"/>
</dbReference>
<organism evidence="3 4">
    <name type="scientific">Sphagnum jensenii</name>
    <dbReference type="NCBI Taxonomy" id="128206"/>
    <lineage>
        <taxon>Eukaryota</taxon>
        <taxon>Viridiplantae</taxon>
        <taxon>Streptophyta</taxon>
        <taxon>Embryophyta</taxon>
        <taxon>Bryophyta</taxon>
        <taxon>Sphagnophytina</taxon>
        <taxon>Sphagnopsida</taxon>
        <taxon>Sphagnales</taxon>
        <taxon>Sphagnaceae</taxon>
        <taxon>Sphagnum</taxon>
    </lineage>
</organism>
<reference evidence="3" key="1">
    <citation type="submission" date="2024-03" db="EMBL/GenBank/DDBJ databases">
        <authorList>
            <consortium name="ELIXIR-Norway"/>
            <consortium name="Elixir Norway"/>
        </authorList>
    </citation>
    <scope>NUCLEOTIDE SEQUENCE</scope>
</reference>
<keyword evidence="4" id="KW-1185">Reference proteome</keyword>
<dbReference type="Proteomes" id="UP001497522">
    <property type="component" value="Chromosome 11"/>
</dbReference>
<protein>
    <recommendedName>
        <fullName evidence="2">NADP-dependent oxidoreductase domain-containing protein</fullName>
    </recommendedName>
</protein>
<dbReference type="PANTHER" id="PTHR43625:SF40">
    <property type="entry name" value="ALDO-KETO REDUCTASE YAKC [NADP(+)]"/>
    <property type="match status" value="1"/>
</dbReference>
<evidence type="ECO:0000259" key="2">
    <source>
        <dbReference type="Pfam" id="PF00248"/>
    </source>
</evidence>
<gene>
    <name evidence="3" type="ORF">CSSPJE1EN2_LOCUS3531</name>
</gene>
<dbReference type="PANTHER" id="PTHR43625">
    <property type="entry name" value="AFLATOXIN B1 ALDEHYDE REDUCTASE"/>
    <property type="match status" value="1"/>
</dbReference>
<accession>A0ABP1ADA8</accession>
<dbReference type="InterPro" id="IPR036812">
    <property type="entry name" value="NAD(P)_OxRdtase_dom_sf"/>
</dbReference>
<evidence type="ECO:0000256" key="1">
    <source>
        <dbReference type="ARBA" id="ARBA00023002"/>
    </source>
</evidence>
<dbReference type="EMBL" id="OZ023712">
    <property type="protein sequence ID" value="CAK9860536.1"/>
    <property type="molecule type" value="Genomic_DNA"/>
</dbReference>
<evidence type="ECO:0000313" key="4">
    <source>
        <dbReference type="Proteomes" id="UP001497522"/>
    </source>
</evidence>
<dbReference type="Pfam" id="PF00248">
    <property type="entry name" value="Aldo_ket_red"/>
    <property type="match status" value="1"/>
</dbReference>
<proteinExistence type="predicted"/>
<dbReference type="InterPro" id="IPR050791">
    <property type="entry name" value="Aldo-Keto_reductase"/>
</dbReference>
<sequence length="349" mass="38140">MATAADVPTVPRVKLGPEGLEVSALGLGCMGMSIAYGAVKPEEEMIELIRHAVERGVTFFDTADVYGPHTNEVVLGKAIKGIREKVQIATKFGATTDENGQYIIRGDPEWVRSACEGSLKRLGVDYIDLYYQHRVDNKVPIEITVREMKKLVEEGKAKHLGLSEASASDIRRAHAVHPITAVQLEWSLWSRDVEEEIIPTCRELGIGIVPYSPLGRGFFAGYVPDGKEGDEFRSNLPRMSGENFEKNKILREQLEAIAEKKKCSLNQLALAWVLHKGNDVVPIPGTTKKANLESNIGAVAVALSKEEIAEIEAAVPIDGVAGGVALPVHMQLSWHYALSPPLSSWKEGI</sequence>